<reference evidence="1 2" key="1">
    <citation type="submission" date="2019-08" db="EMBL/GenBank/DDBJ databases">
        <title>Whole genome of Aphis craccivora.</title>
        <authorList>
            <person name="Voronova N.V."/>
            <person name="Shulinski R.S."/>
            <person name="Bandarenka Y.V."/>
            <person name="Zhorov D.G."/>
            <person name="Warner D."/>
        </authorList>
    </citation>
    <scope>NUCLEOTIDE SEQUENCE [LARGE SCALE GENOMIC DNA]</scope>
    <source>
        <strain evidence="1">180601</strain>
        <tissue evidence="1">Whole Body</tissue>
    </source>
</reference>
<gene>
    <name evidence="1" type="ORF">FWK35_00003284</name>
</gene>
<accession>A0A6G0ZES5</accession>
<dbReference type="Gene3D" id="1.25.40.20">
    <property type="entry name" value="Ankyrin repeat-containing domain"/>
    <property type="match status" value="1"/>
</dbReference>
<evidence type="ECO:0008006" key="3">
    <source>
        <dbReference type="Google" id="ProtNLM"/>
    </source>
</evidence>
<dbReference type="InterPro" id="IPR036770">
    <property type="entry name" value="Ankyrin_rpt-contain_sf"/>
</dbReference>
<proteinExistence type="predicted"/>
<dbReference type="PANTHER" id="PTHR46586">
    <property type="entry name" value="ANKYRIN REPEAT-CONTAINING PROTEIN"/>
    <property type="match status" value="1"/>
</dbReference>
<protein>
    <recommendedName>
        <fullName evidence="3">Ankyrin repeat-containing domain</fullName>
    </recommendedName>
</protein>
<dbReference type="AlphaFoldDB" id="A0A6G0ZES5"/>
<sequence>MYIGILCLCDYHDRTFYDNLETLKIDIQSCCIDVLRYQLMNETRSNIMDVDFHYDNKFKNDEGCLNGHLECLAFTESRGFPWTRTIYAQAAVNGWLEKCLKYAHDHGYSWDASVCEYAAANGHLECLRYAREQGCPWDEIVCEKAAGSGQLECLKYLKDNGCPWDASTCEAAATGGNIDVLQYDGCQWDSFTYREAAAHGHLTSLAYALCTRKWLSVGQHDVRSSCS</sequence>
<evidence type="ECO:0000313" key="1">
    <source>
        <dbReference type="EMBL" id="KAF0769440.1"/>
    </source>
</evidence>
<dbReference type="PANTHER" id="PTHR46586:SF3">
    <property type="entry name" value="ANKYRIN REPEAT-CONTAINING PROTEIN"/>
    <property type="match status" value="1"/>
</dbReference>
<dbReference type="InterPro" id="IPR052050">
    <property type="entry name" value="SecEffector_AnkRepeat"/>
</dbReference>
<comment type="caution">
    <text evidence="1">The sequence shown here is derived from an EMBL/GenBank/DDBJ whole genome shotgun (WGS) entry which is preliminary data.</text>
</comment>
<dbReference type="OrthoDB" id="6620615at2759"/>
<organism evidence="1 2">
    <name type="scientific">Aphis craccivora</name>
    <name type="common">Cowpea aphid</name>
    <dbReference type="NCBI Taxonomy" id="307492"/>
    <lineage>
        <taxon>Eukaryota</taxon>
        <taxon>Metazoa</taxon>
        <taxon>Ecdysozoa</taxon>
        <taxon>Arthropoda</taxon>
        <taxon>Hexapoda</taxon>
        <taxon>Insecta</taxon>
        <taxon>Pterygota</taxon>
        <taxon>Neoptera</taxon>
        <taxon>Paraneoptera</taxon>
        <taxon>Hemiptera</taxon>
        <taxon>Sternorrhyncha</taxon>
        <taxon>Aphidomorpha</taxon>
        <taxon>Aphidoidea</taxon>
        <taxon>Aphididae</taxon>
        <taxon>Aphidini</taxon>
        <taxon>Aphis</taxon>
        <taxon>Aphis</taxon>
    </lineage>
</organism>
<dbReference type="EMBL" id="VUJU01000598">
    <property type="protein sequence ID" value="KAF0769440.1"/>
    <property type="molecule type" value="Genomic_DNA"/>
</dbReference>
<dbReference type="Proteomes" id="UP000478052">
    <property type="component" value="Unassembled WGS sequence"/>
</dbReference>
<keyword evidence="2" id="KW-1185">Reference proteome</keyword>
<dbReference type="SUPFAM" id="SSF140860">
    <property type="entry name" value="Pseudo ankyrin repeat-like"/>
    <property type="match status" value="1"/>
</dbReference>
<evidence type="ECO:0000313" key="2">
    <source>
        <dbReference type="Proteomes" id="UP000478052"/>
    </source>
</evidence>
<name>A0A6G0ZES5_APHCR</name>